<dbReference type="Gene3D" id="3.30.1370.160">
    <property type="match status" value="1"/>
</dbReference>
<dbReference type="SMART" id="SM00363">
    <property type="entry name" value="S4"/>
    <property type="match status" value="1"/>
</dbReference>
<evidence type="ECO:0000313" key="4">
    <source>
        <dbReference type="Proteomes" id="UP000036756"/>
    </source>
</evidence>
<name>A0A0J8DAV8_CLOCY</name>
<dbReference type="EMBL" id="LFVU01000027">
    <property type="protein sequence ID" value="KMT21433.1"/>
    <property type="molecule type" value="Genomic_DNA"/>
</dbReference>
<dbReference type="Proteomes" id="UP000036756">
    <property type="component" value="Unassembled WGS sequence"/>
</dbReference>
<keyword evidence="4" id="KW-1185">Reference proteome</keyword>
<dbReference type="PROSITE" id="PS50889">
    <property type="entry name" value="S4"/>
    <property type="match status" value="1"/>
</dbReference>
<dbReference type="CDD" id="cd00165">
    <property type="entry name" value="S4"/>
    <property type="match status" value="1"/>
</dbReference>
<feature type="domain" description="RNA-binding S4" evidence="2">
    <location>
        <begin position="181"/>
        <end position="241"/>
    </location>
</feature>
<proteinExistence type="predicted"/>
<dbReference type="STRING" id="1121307.CLCY_2c01930"/>
<comment type="caution">
    <text evidence="3">The sequence shown here is derived from an EMBL/GenBank/DDBJ whole genome shotgun (WGS) entry which is preliminary data.</text>
</comment>
<dbReference type="InterPro" id="IPR012677">
    <property type="entry name" value="Nucleotide-bd_a/b_plait_sf"/>
</dbReference>
<evidence type="ECO:0000313" key="3">
    <source>
        <dbReference type="EMBL" id="KMT21433.1"/>
    </source>
</evidence>
<dbReference type="Gene3D" id="3.10.290.10">
    <property type="entry name" value="RNA-binding S4 domain"/>
    <property type="match status" value="1"/>
</dbReference>
<dbReference type="InterPro" id="IPR002942">
    <property type="entry name" value="S4_RNA-bd"/>
</dbReference>
<reference evidence="3 4" key="1">
    <citation type="submission" date="2015-06" db="EMBL/GenBank/DDBJ databases">
        <title>Draft genome sequence of the purine-degrading Clostridium cylindrosporum HC-1 (DSM 605).</title>
        <authorList>
            <person name="Poehlein A."/>
            <person name="Schiel-Bengelsdorf B."/>
            <person name="Bengelsdorf F."/>
            <person name="Daniel R."/>
            <person name="Duerre P."/>
        </authorList>
    </citation>
    <scope>NUCLEOTIDE SEQUENCE [LARGE SCALE GENOMIC DNA]</scope>
    <source>
        <strain evidence="3 4">DSM 605</strain>
    </source>
</reference>
<dbReference type="PATRIC" id="fig|1121307.3.peg.1050"/>
<dbReference type="GO" id="GO:0003723">
    <property type="term" value="F:RNA binding"/>
    <property type="evidence" value="ECO:0007669"/>
    <property type="project" value="UniProtKB-KW"/>
</dbReference>
<evidence type="ECO:0000259" key="2">
    <source>
        <dbReference type="SMART" id="SM00363"/>
    </source>
</evidence>
<dbReference type="OrthoDB" id="9812787at2"/>
<accession>A0A0J8DAV8</accession>
<dbReference type="InterPro" id="IPR040591">
    <property type="entry name" value="RqcP2_RBD"/>
</dbReference>
<dbReference type="RefSeq" id="WP_048570871.1">
    <property type="nucleotide sequence ID" value="NZ_LFVU01000027.1"/>
</dbReference>
<dbReference type="AlphaFoldDB" id="A0A0J8DAV8"/>
<dbReference type="InterPro" id="IPR036986">
    <property type="entry name" value="S4_RNA-bd_sf"/>
</dbReference>
<dbReference type="SUPFAM" id="SSF55174">
    <property type="entry name" value="Alpha-L RNA-binding motif"/>
    <property type="match status" value="1"/>
</dbReference>
<keyword evidence="1" id="KW-0694">RNA-binding</keyword>
<dbReference type="Gene3D" id="3.30.70.330">
    <property type="match status" value="1"/>
</dbReference>
<sequence>MDDKFIKNIEKKFSIEKEKVGQFLGKIRIAKKNWDVIYTDFLTLNEQEFLKILAFEEDVYISFYIEDDFERKMALISPIECLEDFPIKALKITGNFKFEKVDHRDYLGSILGLGIKREKVGDINVYEDGAEILVHRDVAQYILFNLIKVKHTGVKVLEIDISSIRKKSQNLKELNVNVSSLRFDAVLSGIFNISRTKSSSLIKSGDAKINNIISTDSSTLVKSGQVITLRKYGKIKVGDVIATTKKERLVLSVYKYI</sequence>
<gene>
    <name evidence="3" type="primary">ylmH</name>
    <name evidence="3" type="ORF">CLCY_2c01930</name>
</gene>
<protein>
    <submittedName>
        <fullName evidence="3">Putative RNA-binding protein YlmH</fullName>
    </submittedName>
</protein>
<organism evidence="3 4">
    <name type="scientific">Clostridium cylindrosporum DSM 605</name>
    <dbReference type="NCBI Taxonomy" id="1121307"/>
    <lineage>
        <taxon>Bacteria</taxon>
        <taxon>Bacillati</taxon>
        <taxon>Bacillota</taxon>
        <taxon>Clostridia</taxon>
        <taxon>Eubacteriales</taxon>
        <taxon>Clostridiaceae</taxon>
        <taxon>Clostridium</taxon>
    </lineage>
</organism>
<evidence type="ECO:0000256" key="1">
    <source>
        <dbReference type="PROSITE-ProRule" id="PRU00182"/>
    </source>
</evidence>
<dbReference type="Pfam" id="PF17774">
    <property type="entry name" value="YlmH_RBD"/>
    <property type="match status" value="1"/>
</dbReference>